<dbReference type="Proteomes" id="UP000317355">
    <property type="component" value="Unassembled WGS sequence"/>
</dbReference>
<sequence length="76" mass="9363">MSRKYAENCSQMQQNEKNSVRRRFDDSIDFRYYQRRAHCLRSEAAWDIIRYMSHLLPFNRDDDEPLHLKKTNCTMM</sequence>
<comment type="caution">
    <text evidence="2">The sequence shown here is derived from an EMBL/GenBank/DDBJ whole genome shotgun (WGS) entry which is preliminary data.</text>
</comment>
<gene>
    <name evidence="2" type="ORF">FHK82_07335</name>
</gene>
<evidence type="ECO:0000313" key="2">
    <source>
        <dbReference type="EMBL" id="TVT56363.1"/>
    </source>
</evidence>
<feature type="region of interest" description="Disordered" evidence="1">
    <location>
        <begin position="1"/>
        <end position="20"/>
    </location>
</feature>
<evidence type="ECO:0000256" key="1">
    <source>
        <dbReference type="SAM" id="MobiDB-lite"/>
    </source>
</evidence>
<evidence type="ECO:0000313" key="3">
    <source>
        <dbReference type="Proteomes" id="UP000317355"/>
    </source>
</evidence>
<reference evidence="2 3" key="1">
    <citation type="submission" date="2019-07" db="EMBL/GenBank/DDBJ databases">
        <title>The pathways for chlorine oxyanion respiration interact through the shared metabolite chlorate.</title>
        <authorList>
            <person name="Barnum T.P."/>
            <person name="Cheng Y."/>
            <person name="Hill K.A."/>
            <person name="Lucas L.N."/>
            <person name="Carlson H.K."/>
            <person name="Coates J.D."/>
        </authorList>
    </citation>
    <scope>NUCLEOTIDE SEQUENCE [LARGE SCALE GENOMIC DNA]</scope>
    <source>
        <strain evidence="2">BK-3</strain>
    </source>
</reference>
<name>A0A558D5T7_9GAMM</name>
<dbReference type="AlphaFoldDB" id="A0A558D5T7"/>
<feature type="compositionally biased region" description="Polar residues" evidence="1">
    <location>
        <begin position="8"/>
        <end position="17"/>
    </location>
</feature>
<accession>A0A558D5T7</accession>
<proteinExistence type="predicted"/>
<organism evidence="2 3">
    <name type="scientific">Sedimenticola thiotaurini</name>
    <dbReference type="NCBI Taxonomy" id="1543721"/>
    <lineage>
        <taxon>Bacteria</taxon>
        <taxon>Pseudomonadati</taxon>
        <taxon>Pseudomonadota</taxon>
        <taxon>Gammaproteobacteria</taxon>
        <taxon>Chromatiales</taxon>
        <taxon>Sedimenticolaceae</taxon>
        <taxon>Sedimenticola</taxon>
    </lineage>
</organism>
<protein>
    <submittedName>
        <fullName evidence="2">Uncharacterized protein</fullName>
    </submittedName>
</protein>
<dbReference type="EMBL" id="VMRY01000022">
    <property type="protein sequence ID" value="TVT56363.1"/>
    <property type="molecule type" value="Genomic_DNA"/>
</dbReference>